<sequence>MEVQDVCARNAKPVKTLAITSIFNTLFPLDGVDVNSVNQFVSSYSVFRNRADCLSVPSRWFISSKFEGFWFWAKRIRYLVLPSLILDMIILVSTSVTAFTLIGMTLSSGSTGIGIYLVIGELISFDLPRLYNIIRTIITSSHCGYDMLTNPALHYIGTFSRPALHTTALLSLATPSTLLHYTRIFFPPLIPTPAPSLLH</sequence>
<name>A0A7R9D9Q6_TIMPO</name>
<keyword evidence="1" id="KW-0812">Transmembrane</keyword>
<evidence type="ECO:0000313" key="2">
    <source>
        <dbReference type="EMBL" id="CAD7410655.1"/>
    </source>
</evidence>
<accession>A0A7R9D9Q6</accession>
<gene>
    <name evidence="2" type="ORF">TPSB3V08_LOCUS7475</name>
</gene>
<protein>
    <submittedName>
        <fullName evidence="2">Uncharacterized protein</fullName>
    </submittedName>
</protein>
<dbReference type="AlphaFoldDB" id="A0A7R9D9Q6"/>
<proteinExistence type="predicted"/>
<feature type="transmembrane region" description="Helical" evidence="1">
    <location>
        <begin position="113"/>
        <end position="131"/>
    </location>
</feature>
<feature type="transmembrane region" description="Helical" evidence="1">
    <location>
        <begin position="84"/>
        <end position="107"/>
    </location>
</feature>
<keyword evidence="1" id="KW-1133">Transmembrane helix</keyword>
<organism evidence="2">
    <name type="scientific">Timema poppense</name>
    <name type="common">Walking stick</name>
    <dbReference type="NCBI Taxonomy" id="170557"/>
    <lineage>
        <taxon>Eukaryota</taxon>
        <taxon>Metazoa</taxon>
        <taxon>Ecdysozoa</taxon>
        <taxon>Arthropoda</taxon>
        <taxon>Hexapoda</taxon>
        <taxon>Insecta</taxon>
        <taxon>Pterygota</taxon>
        <taxon>Neoptera</taxon>
        <taxon>Polyneoptera</taxon>
        <taxon>Phasmatodea</taxon>
        <taxon>Timematodea</taxon>
        <taxon>Timematoidea</taxon>
        <taxon>Timematidae</taxon>
        <taxon>Timema</taxon>
    </lineage>
</organism>
<reference evidence="2" key="1">
    <citation type="submission" date="2020-11" db="EMBL/GenBank/DDBJ databases">
        <authorList>
            <person name="Tran Van P."/>
        </authorList>
    </citation>
    <scope>NUCLEOTIDE SEQUENCE</scope>
</reference>
<evidence type="ECO:0000256" key="1">
    <source>
        <dbReference type="SAM" id="Phobius"/>
    </source>
</evidence>
<dbReference type="EMBL" id="OD004899">
    <property type="protein sequence ID" value="CAD7410655.1"/>
    <property type="molecule type" value="Genomic_DNA"/>
</dbReference>
<keyword evidence="1" id="KW-0472">Membrane</keyword>